<feature type="domain" description="F-box" evidence="1">
    <location>
        <begin position="1"/>
        <end position="48"/>
    </location>
</feature>
<dbReference type="PANTHER" id="PTHR31672">
    <property type="entry name" value="BNACNNG10540D PROTEIN"/>
    <property type="match status" value="1"/>
</dbReference>
<dbReference type="PROSITE" id="PS50181">
    <property type="entry name" value="FBOX"/>
    <property type="match status" value="1"/>
</dbReference>
<gene>
    <name evidence="2" type="ORF">EUTSA_v10002981mg</name>
</gene>
<dbReference type="Pfam" id="PF00646">
    <property type="entry name" value="F-box"/>
    <property type="match status" value="1"/>
</dbReference>
<dbReference type="AlphaFoldDB" id="V4KHB2"/>
<dbReference type="Proteomes" id="UP000030689">
    <property type="component" value="Unassembled WGS sequence"/>
</dbReference>
<dbReference type="InterPro" id="IPR006527">
    <property type="entry name" value="F-box-assoc_dom_typ1"/>
</dbReference>
<dbReference type="STRING" id="72664.V4KHB2"/>
<keyword evidence="3" id="KW-1185">Reference proteome</keyword>
<dbReference type="NCBIfam" id="TIGR01640">
    <property type="entry name" value="F_box_assoc_1"/>
    <property type="match status" value="1"/>
</dbReference>
<dbReference type="CDD" id="cd22157">
    <property type="entry name" value="F-box_AtFBW1-like"/>
    <property type="match status" value="1"/>
</dbReference>
<protein>
    <recommendedName>
        <fullName evidence="1">F-box domain-containing protein</fullName>
    </recommendedName>
</protein>
<dbReference type="Gramene" id="ESQ37220">
    <property type="protein sequence ID" value="ESQ37220"/>
    <property type="gene ID" value="EUTSA_v10002981mg"/>
</dbReference>
<organism evidence="2 3">
    <name type="scientific">Eutrema salsugineum</name>
    <name type="common">Saltwater cress</name>
    <name type="synonym">Sisymbrium salsugineum</name>
    <dbReference type="NCBI Taxonomy" id="72664"/>
    <lineage>
        <taxon>Eukaryota</taxon>
        <taxon>Viridiplantae</taxon>
        <taxon>Streptophyta</taxon>
        <taxon>Embryophyta</taxon>
        <taxon>Tracheophyta</taxon>
        <taxon>Spermatophyta</taxon>
        <taxon>Magnoliopsida</taxon>
        <taxon>eudicotyledons</taxon>
        <taxon>Gunneridae</taxon>
        <taxon>Pentapetalae</taxon>
        <taxon>rosids</taxon>
        <taxon>malvids</taxon>
        <taxon>Brassicales</taxon>
        <taxon>Brassicaceae</taxon>
        <taxon>Eutremeae</taxon>
        <taxon>Eutrema</taxon>
    </lineage>
</organism>
<proteinExistence type="predicted"/>
<dbReference type="InterPro" id="IPR017451">
    <property type="entry name" value="F-box-assoc_interact_dom"/>
</dbReference>
<dbReference type="SMART" id="SM00256">
    <property type="entry name" value="FBOX"/>
    <property type="match status" value="1"/>
</dbReference>
<evidence type="ECO:0000313" key="3">
    <source>
        <dbReference type="Proteomes" id="UP000030689"/>
    </source>
</evidence>
<dbReference type="EMBL" id="KI517609">
    <property type="protein sequence ID" value="ESQ37220.1"/>
    <property type="molecule type" value="Genomic_DNA"/>
</dbReference>
<dbReference type="OMA" id="YKEPYAL"/>
<reference evidence="2 3" key="1">
    <citation type="journal article" date="2013" name="Front. Plant Sci.">
        <title>The Reference Genome of the Halophytic Plant Eutrema salsugineum.</title>
        <authorList>
            <person name="Yang R."/>
            <person name="Jarvis D.E."/>
            <person name="Chen H."/>
            <person name="Beilstein M.A."/>
            <person name="Grimwood J."/>
            <person name="Jenkins J."/>
            <person name="Shu S."/>
            <person name="Prochnik S."/>
            <person name="Xin M."/>
            <person name="Ma C."/>
            <person name="Schmutz J."/>
            <person name="Wing R.A."/>
            <person name="Mitchell-Olds T."/>
            <person name="Schumaker K.S."/>
            <person name="Wang X."/>
        </authorList>
    </citation>
    <scope>NUCLEOTIDE SEQUENCE [LARGE SCALE GENOMIC DNA]</scope>
</reference>
<dbReference type="KEGG" id="eus:EUTSA_v10002981mg"/>
<evidence type="ECO:0000313" key="2">
    <source>
        <dbReference type="EMBL" id="ESQ37220.1"/>
    </source>
</evidence>
<dbReference type="InterPro" id="IPR036047">
    <property type="entry name" value="F-box-like_dom_sf"/>
</dbReference>
<dbReference type="InterPro" id="IPR050796">
    <property type="entry name" value="SCF_F-box_component"/>
</dbReference>
<dbReference type="SUPFAM" id="SSF81383">
    <property type="entry name" value="F-box domain"/>
    <property type="match status" value="1"/>
</dbReference>
<dbReference type="InterPro" id="IPR001810">
    <property type="entry name" value="F-box_dom"/>
</dbReference>
<dbReference type="Gene3D" id="1.20.1280.50">
    <property type="match status" value="1"/>
</dbReference>
<accession>V4KHB2</accession>
<dbReference type="PANTHER" id="PTHR31672:SF13">
    <property type="entry name" value="F-BOX PROTEIN CPR30-LIKE"/>
    <property type="match status" value="1"/>
</dbReference>
<dbReference type="Pfam" id="PF07734">
    <property type="entry name" value="FBA_1"/>
    <property type="match status" value="2"/>
</dbReference>
<sequence>MSHIPLELVEEILYRVPVTSLIRLRTTCKGWNALLKDRGFIEKKLRKAPKQSLVLMLKEFRTCSMSNNLNIADPSIEFKVPLERDNIFQLFQCGGLLLFTTNNNRLVSPFRFVLGYENNNFSLSYKILRCYQQNYEFVGLQIYDFSSDSWRVLLDVIALDCLIASKGVSLKGNAYWLAYDKTGYSDFLISFDFTRERFKRLCLPEFQNLGWMALSVERDEKISVLHRSKGTLKMDIWMTNKVDTEAALWSLYFTVDIPTHHDDYISYLPTSFLIDEEKKLAVCCNAKYPLVEATQVSSLPSIIFSYVPSLVQIQQ</sequence>
<name>V4KHB2_EUTSA</name>
<evidence type="ECO:0000259" key="1">
    <source>
        <dbReference type="PROSITE" id="PS50181"/>
    </source>
</evidence>